<feature type="signal peptide" evidence="1">
    <location>
        <begin position="1"/>
        <end position="18"/>
    </location>
</feature>
<keyword evidence="1" id="KW-0732">Signal</keyword>
<gene>
    <name evidence="2" type="ORF">APAL1065_LOCUS13148</name>
</gene>
<name>A0A7S2YCR4_9STRA</name>
<proteinExistence type="predicted"/>
<dbReference type="EMBL" id="HBHT01019609">
    <property type="protein sequence ID" value="CAD9968276.1"/>
    <property type="molecule type" value="Transcribed_RNA"/>
</dbReference>
<reference evidence="2" key="1">
    <citation type="submission" date="2021-01" db="EMBL/GenBank/DDBJ databases">
        <authorList>
            <person name="Corre E."/>
            <person name="Pelletier E."/>
            <person name="Niang G."/>
            <person name="Scheremetjew M."/>
            <person name="Finn R."/>
            <person name="Kale V."/>
            <person name="Holt S."/>
            <person name="Cochrane G."/>
            <person name="Meng A."/>
            <person name="Brown T."/>
            <person name="Cohen L."/>
        </authorList>
    </citation>
    <scope>NUCLEOTIDE SEQUENCE</scope>
    <source>
        <strain evidence="2">CCMP125</strain>
    </source>
</reference>
<evidence type="ECO:0000256" key="1">
    <source>
        <dbReference type="SAM" id="SignalP"/>
    </source>
</evidence>
<accession>A0A7S2YCR4</accession>
<sequence>MVATVMILLSEELLWIHSCFDDCVYPVAVVCIWRMSYRYSVRLGKPKEVQVVPLSIFRARSIAKLTNNGVRENTTLIRIDGMSSQVSGQMVMNIVSFVLRPTVVVVAELLP</sequence>
<feature type="chain" id="PRO_5030657123" evidence="1">
    <location>
        <begin position="19"/>
        <end position="111"/>
    </location>
</feature>
<dbReference type="AlphaFoldDB" id="A0A7S2YCR4"/>
<protein>
    <submittedName>
        <fullName evidence="2">Uncharacterized protein</fullName>
    </submittedName>
</protein>
<evidence type="ECO:0000313" key="2">
    <source>
        <dbReference type="EMBL" id="CAD9968276.1"/>
    </source>
</evidence>
<organism evidence="2">
    <name type="scientific">Entomoneis paludosa</name>
    <dbReference type="NCBI Taxonomy" id="265537"/>
    <lineage>
        <taxon>Eukaryota</taxon>
        <taxon>Sar</taxon>
        <taxon>Stramenopiles</taxon>
        <taxon>Ochrophyta</taxon>
        <taxon>Bacillariophyta</taxon>
        <taxon>Bacillariophyceae</taxon>
        <taxon>Bacillariophycidae</taxon>
        <taxon>Entomoneidaceae</taxon>
        <taxon>Entomoneis</taxon>
    </lineage>
</organism>